<evidence type="ECO:0000313" key="2">
    <source>
        <dbReference type="Proteomes" id="UP000003856"/>
    </source>
</evidence>
<name>C5TC28_ACIDE</name>
<sequence length="57" mass="5809">MTPPCVAFGAIPPGGRRQWPGEARSTASAGMACSAAIGPVPARQFHGLRVARCAMDA</sequence>
<reference evidence="1 2" key="1">
    <citation type="submission" date="2009-05" db="EMBL/GenBank/DDBJ databases">
        <title>The draft genome of Acidovorax delafieldii 2AN.</title>
        <authorList>
            <consortium name="US DOE Joint Genome Institute (JGI-PGF)"/>
            <person name="Lucas S."/>
            <person name="Copeland A."/>
            <person name="Lapidus A."/>
            <person name="Glavina del Rio T."/>
            <person name="Tice H."/>
            <person name="Bruce D."/>
            <person name="Goodwin L."/>
            <person name="Pitluck S."/>
            <person name="Larimer F."/>
            <person name="Land M.L."/>
            <person name="Hauser L."/>
            <person name="Shelobolina E.S."/>
            <person name="Picardal F."/>
            <person name="Roden E."/>
            <person name="Emerson D."/>
        </authorList>
    </citation>
    <scope>NUCLEOTIDE SEQUENCE [LARGE SCALE GENOMIC DNA]</scope>
    <source>
        <strain evidence="1 2">2AN</strain>
    </source>
</reference>
<comment type="caution">
    <text evidence="1">The sequence shown here is derived from an EMBL/GenBank/DDBJ whole genome shotgun (WGS) entry which is preliminary data.</text>
</comment>
<gene>
    <name evidence="1" type="ORF">AcdelDRAFT_4458</name>
</gene>
<dbReference type="EMBL" id="ACQT01000396">
    <property type="protein sequence ID" value="EER57970.1"/>
    <property type="molecule type" value="Genomic_DNA"/>
</dbReference>
<protein>
    <submittedName>
        <fullName evidence="1">Uncharacterized protein</fullName>
    </submittedName>
</protein>
<dbReference type="AlphaFoldDB" id="C5TC28"/>
<dbReference type="Proteomes" id="UP000003856">
    <property type="component" value="Unassembled WGS sequence"/>
</dbReference>
<evidence type="ECO:0000313" key="1">
    <source>
        <dbReference type="EMBL" id="EER57970.1"/>
    </source>
</evidence>
<accession>C5TC28</accession>
<organism evidence="1 2">
    <name type="scientific">Acidovorax delafieldii 2AN</name>
    <dbReference type="NCBI Taxonomy" id="573060"/>
    <lineage>
        <taxon>Bacteria</taxon>
        <taxon>Pseudomonadati</taxon>
        <taxon>Pseudomonadota</taxon>
        <taxon>Betaproteobacteria</taxon>
        <taxon>Burkholderiales</taxon>
        <taxon>Comamonadaceae</taxon>
        <taxon>Acidovorax</taxon>
    </lineage>
</organism>
<proteinExistence type="predicted"/>
<dbReference type="PATRIC" id="fig|573060.9.peg.461"/>
<keyword evidence="2" id="KW-1185">Reference proteome</keyword>